<evidence type="ECO:0000256" key="3">
    <source>
        <dbReference type="SAM" id="Phobius"/>
    </source>
</evidence>
<evidence type="ECO:0000313" key="8">
    <source>
        <dbReference type="Proteomes" id="UP000693970"/>
    </source>
</evidence>
<gene>
    <name evidence="7" type="ORF">IV203_010111</name>
    <name evidence="6" type="ORF">IV203_011010</name>
    <name evidence="5" type="ORF">IV203_033523</name>
</gene>
<sequence length="521" mass="55555">MTDNSGAIVSKSQKTENVKGYLRWAALFLGELRDGLTMINMQSAFLIVAKGYSEKQVGVLFFVFGMSQFLFQAPAGYLYDYTEQKLLWLSTAGVVTTLLTVLTALFASDDNFMLMVLIKFVQGSITSFIPPGLNSITQGIVGAVGMTQQVSINEMMNHLGTAILVAIGSVVAYFLYPSIGLLFIVSPIACVLFLFFLNKIKPDDIDHDAARGLKSEAHSDDKPSGGSVKDNYVPPGGSAEGMPQSGSVASTKKQLKNKPSFVFGLGGGDASESGIEGSPKADTPLQVLRDPILLIFILVCFLFHLSNGTVLPLVMQTLAIGNGGVGILMSGMCISVAQVVMVMAAKICGTYSGTYGRKYLFLIGLAIVPIRCAILAGLLMIKGEGDASIWWQAITLSTQILDGVGAGTFGTMYILVTSDISGGTGRFGMTLGLTTAAMSIGGTVSGYLGQALAEDYGYLRAFWILCFMSIIPAALYFFCMPETLATPNVSNIPMIKEEDDEHPETYSGNVSGGEKNYVEMI</sequence>
<keyword evidence="3" id="KW-1133">Transmembrane helix</keyword>
<keyword evidence="8" id="KW-1185">Reference proteome</keyword>
<feature type="region of interest" description="Disordered" evidence="2">
    <location>
        <begin position="213"/>
        <end position="249"/>
    </location>
</feature>
<dbReference type="EMBL" id="JAGRRH010000085">
    <property type="protein sequence ID" value="KAG7337409.1"/>
    <property type="molecule type" value="Genomic_DNA"/>
</dbReference>
<feature type="transmembrane region" description="Helical" evidence="3">
    <location>
        <begin position="86"/>
        <end position="106"/>
    </location>
</feature>
<evidence type="ECO:0000313" key="5">
    <source>
        <dbReference type="EMBL" id="KAG7337409.1"/>
    </source>
</evidence>
<proteinExistence type="predicted"/>
<name>A0A9K3P999_9STRA</name>
<feature type="compositionally biased region" description="Basic and acidic residues" evidence="2">
    <location>
        <begin position="213"/>
        <end position="223"/>
    </location>
</feature>
<feature type="transmembrane region" description="Helical" evidence="3">
    <location>
        <begin position="155"/>
        <end position="175"/>
    </location>
</feature>
<evidence type="ECO:0000256" key="2">
    <source>
        <dbReference type="SAM" id="MobiDB-lite"/>
    </source>
</evidence>
<feature type="transmembrane region" description="Helical" evidence="3">
    <location>
        <begin position="181"/>
        <end position="197"/>
    </location>
</feature>
<dbReference type="OrthoDB" id="39487at2759"/>
<comment type="subcellular location">
    <subcellularLocation>
        <location evidence="1">Membrane</location>
        <topology evidence="1">Multi-pass membrane protein</topology>
    </subcellularLocation>
</comment>
<evidence type="ECO:0000313" key="6">
    <source>
        <dbReference type="EMBL" id="KAG7338455.1"/>
    </source>
</evidence>
<dbReference type="AlphaFoldDB" id="A0A9K3P999"/>
<evidence type="ECO:0000259" key="4">
    <source>
        <dbReference type="PROSITE" id="PS50850"/>
    </source>
</evidence>
<feature type="transmembrane region" description="Helical" evidence="3">
    <location>
        <begin position="59"/>
        <end position="79"/>
    </location>
</feature>
<dbReference type="EMBL" id="JAGRRH010000056">
    <property type="protein sequence ID" value="KAG7338455.1"/>
    <property type="molecule type" value="Genomic_DNA"/>
</dbReference>
<keyword evidence="3" id="KW-0812">Transmembrane</keyword>
<dbReference type="EMBL" id="JAGRRH010000018">
    <property type="protein sequence ID" value="KAG7350751.1"/>
    <property type="molecule type" value="Genomic_DNA"/>
</dbReference>
<feature type="transmembrane region" description="Helical" evidence="3">
    <location>
        <begin position="327"/>
        <end position="347"/>
    </location>
</feature>
<feature type="transmembrane region" description="Helical" evidence="3">
    <location>
        <begin position="359"/>
        <end position="381"/>
    </location>
</feature>
<dbReference type="InterPro" id="IPR020846">
    <property type="entry name" value="MFS_dom"/>
</dbReference>
<evidence type="ECO:0000256" key="1">
    <source>
        <dbReference type="ARBA" id="ARBA00004141"/>
    </source>
</evidence>
<feature type="transmembrane region" description="Helical" evidence="3">
    <location>
        <begin position="461"/>
        <end position="479"/>
    </location>
</feature>
<feature type="transmembrane region" description="Helical" evidence="3">
    <location>
        <begin position="112"/>
        <end position="134"/>
    </location>
</feature>
<organism evidence="6 8">
    <name type="scientific">Nitzschia inconspicua</name>
    <dbReference type="NCBI Taxonomy" id="303405"/>
    <lineage>
        <taxon>Eukaryota</taxon>
        <taxon>Sar</taxon>
        <taxon>Stramenopiles</taxon>
        <taxon>Ochrophyta</taxon>
        <taxon>Bacillariophyta</taxon>
        <taxon>Bacillariophyceae</taxon>
        <taxon>Bacillariophycidae</taxon>
        <taxon>Bacillariales</taxon>
        <taxon>Bacillariaceae</taxon>
        <taxon>Nitzschia</taxon>
    </lineage>
</organism>
<dbReference type="GO" id="GO:0022857">
    <property type="term" value="F:transmembrane transporter activity"/>
    <property type="evidence" value="ECO:0007669"/>
    <property type="project" value="InterPro"/>
</dbReference>
<comment type="caution">
    <text evidence="6">The sequence shown here is derived from an EMBL/GenBank/DDBJ whole genome shotgun (WGS) entry which is preliminary data.</text>
</comment>
<dbReference type="PANTHER" id="PTHR23539:SF1">
    <property type="entry name" value="MAJOR FACILITATOR SUPERFAMILY (MFS) PROFILE DOMAIN-CONTAINING PROTEIN"/>
    <property type="match status" value="1"/>
</dbReference>
<feature type="transmembrane region" description="Helical" evidence="3">
    <location>
        <begin position="427"/>
        <end position="449"/>
    </location>
</feature>
<accession>A0A9K3P999</accession>
<feature type="transmembrane region" description="Helical" evidence="3">
    <location>
        <begin position="292"/>
        <end position="315"/>
    </location>
</feature>
<evidence type="ECO:0000313" key="7">
    <source>
        <dbReference type="EMBL" id="KAG7350751.1"/>
    </source>
</evidence>
<dbReference type="Proteomes" id="UP000693970">
    <property type="component" value="Unassembled WGS sequence"/>
</dbReference>
<reference evidence="6" key="2">
    <citation type="submission" date="2021-04" db="EMBL/GenBank/DDBJ databases">
        <authorList>
            <person name="Podell S."/>
        </authorList>
    </citation>
    <scope>NUCLEOTIDE SEQUENCE</scope>
    <source>
        <strain evidence="6">Hildebrandi</strain>
    </source>
</reference>
<dbReference type="GO" id="GO:0016020">
    <property type="term" value="C:membrane"/>
    <property type="evidence" value="ECO:0007669"/>
    <property type="project" value="UniProtKB-SubCell"/>
</dbReference>
<dbReference type="InterPro" id="IPR011701">
    <property type="entry name" value="MFS"/>
</dbReference>
<feature type="domain" description="Major facilitator superfamily (MFS) profile" evidence="4">
    <location>
        <begin position="292"/>
        <end position="521"/>
    </location>
</feature>
<keyword evidence="3" id="KW-0472">Membrane</keyword>
<dbReference type="Pfam" id="PF07690">
    <property type="entry name" value="MFS_1"/>
    <property type="match status" value="1"/>
</dbReference>
<dbReference type="PROSITE" id="PS50850">
    <property type="entry name" value="MFS"/>
    <property type="match status" value="1"/>
</dbReference>
<protein>
    <submittedName>
        <fullName evidence="6">Permease</fullName>
    </submittedName>
</protein>
<dbReference type="PANTHER" id="PTHR23539">
    <property type="entry name" value="MFS TRANSPORTER"/>
    <property type="match status" value="1"/>
</dbReference>
<reference evidence="6" key="1">
    <citation type="journal article" date="2021" name="Sci. Rep.">
        <title>Diploid genomic architecture of Nitzschia inconspicua, an elite biomass production diatom.</title>
        <authorList>
            <person name="Oliver A."/>
            <person name="Podell S."/>
            <person name="Pinowska A."/>
            <person name="Traller J.C."/>
            <person name="Smith S.R."/>
            <person name="McClure R."/>
            <person name="Beliaev A."/>
            <person name="Bohutskyi P."/>
            <person name="Hill E.A."/>
            <person name="Rabines A."/>
            <person name="Zheng H."/>
            <person name="Allen L.Z."/>
            <person name="Kuo A."/>
            <person name="Grigoriev I.V."/>
            <person name="Allen A.E."/>
            <person name="Hazlebeck D."/>
            <person name="Allen E.E."/>
        </authorList>
    </citation>
    <scope>NUCLEOTIDE SEQUENCE</scope>
    <source>
        <strain evidence="6">Hildebrandi</strain>
    </source>
</reference>